<dbReference type="Pfam" id="PF01740">
    <property type="entry name" value="STAS"/>
    <property type="match status" value="1"/>
</dbReference>
<dbReference type="EMBL" id="CP097509">
    <property type="protein sequence ID" value="URE20895.1"/>
    <property type="molecule type" value="Genomic_DNA"/>
</dbReference>
<dbReference type="SUPFAM" id="SSF52091">
    <property type="entry name" value="SpoIIaa-like"/>
    <property type="match status" value="1"/>
</dbReference>
<comment type="subcellular location">
    <subcellularLocation>
        <location evidence="1">Membrane</location>
        <topology evidence="1">Multi-pass membrane protein</topology>
    </subcellularLocation>
</comment>
<feature type="compositionally biased region" description="Basic and acidic residues" evidence="5">
    <location>
        <begin position="283"/>
        <end position="306"/>
    </location>
</feature>
<dbReference type="Pfam" id="PF00916">
    <property type="entry name" value="Sulfate_transp"/>
    <property type="match status" value="1"/>
</dbReference>
<dbReference type="Proteomes" id="UP001055439">
    <property type="component" value="Chromosome 7"/>
</dbReference>
<keyword evidence="9" id="KW-1185">Reference proteome</keyword>
<gene>
    <name evidence="7" type="ORF">MUK42_04484</name>
    <name evidence="8" type="ORF">MUK42_35392</name>
</gene>
<dbReference type="GO" id="GO:0016020">
    <property type="term" value="C:membrane"/>
    <property type="evidence" value="ECO:0007669"/>
    <property type="project" value="UniProtKB-SubCell"/>
</dbReference>
<evidence type="ECO:0000256" key="5">
    <source>
        <dbReference type="SAM" id="MobiDB-lite"/>
    </source>
</evidence>
<evidence type="ECO:0000313" key="8">
    <source>
        <dbReference type="EMBL" id="URE21498.1"/>
    </source>
</evidence>
<dbReference type="InterPro" id="IPR011547">
    <property type="entry name" value="SLC26A/SulP_dom"/>
</dbReference>
<feature type="region of interest" description="Disordered" evidence="5">
    <location>
        <begin position="264"/>
        <end position="306"/>
    </location>
</feature>
<evidence type="ECO:0000256" key="4">
    <source>
        <dbReference type="ARBA" id="ARBA00023136"/>
    </source>
</evidence>
<sequence length="306" mass="33936">MHLRCWRGAGRARSDHICRGFHRQKPVGVLPVHASQSCAEQVPHPRAVREPCHQAQRLAVHGLPLPVVVAGCVFGYLVKAEDHGIQIAGPLNKGLNPSQEGIAVGRSLGMLKNEQIDGNKEMIAFGLMNIVGANLVLYVPFCRILRWVEEEENLKKKDADLQYVLFSYLVGVTSIDNTGIGMLTDVHKNLGRKGIRIALTNLRREVAEKLTLSRYIESIGGDDWVFLSVKAAVAACRFALQEIKHNSPPCLQKQNPTYAALVSDGQARSTEGQRANRCGKQTRSTEGRRANRLKREGEEKIDHSRK</sequence>
<accession>A0A9E7H1M1</accession>
<dbReference type="CDD" id="cd07042">
    <property type="entry name" value="STAS_SulP_like_sulfate_transporter"/>
    <property type="match status" value="1"/>
</dbReference>
<evidence type="ECO:0000259" key="6">
    <source>
        <dbReference type="PROSITE" id="PS50801"/>
    </source>
</evidence>
<dbReference type="PROSITE" id="PS50801">
    <property type="entry name" value="STAS"/>
    <property type="match status" value="1"/>
</dbReference>
<dbReference type="PANTHER" id="PTHR11814">
    <property type="entry name" value="SULFATE TRANSPORTER"/>
    <property type="match status" value="1"/>
</dbReference>
<dbReference type="AlphaFoldDB" id="A0A9E7H1M1"/>
<name>A0A9E7H1M1_9LILI</name>
<evidence type="ECO:0000313" key="7">
    <source>
        <dbReference type="EMBL" id="URE20895.1"/>
    </source>
</evidence>
<dbReference type="GO" id="GO:0055085">
    <property type="term" value="P:transmembrane transport"/>
    <property type="evidence" value="ECO:0007669"/>
    <property type="project" value="InterPro"/>
</dbReference>
<dbReference type="InterPro" id="IPR002645">
    <property type="entry name" value="STAS_dom"/>
</dbReference>
<reference evidence="8" key="1">
    <citation type="submission" date="2022-05" db="EMBL/GenBank/DDBJ databases">
        <title>The Musa troglodytarum L. genome provides insights into the mechanism of non-climacteric behaviour and enrichment of carotenoids.</title>
        <authorList>
            <person name="Wang J."/>
        </authorList>
    </citation>
    <scope>NUCLEOTIDE SEQUENCE</scope>
    <source>
        <tissue evidence="8">Leaf</tissue>
    </source>
</reference>
<proteinExistence type="predicted"/>
<organism evidence="8 9">
    <name type="scientific">Musa troglodytarum</name>
    <name type="common">fe'i banana</name>
    <dbReference type="NCBI Taxonomy" id="320322"/>
    <lineage>
        <taxon>Eukaryota</taxon>
        <taxon>Viridiplantae</taxon>
        <taxon>Streptophyta</taxon>
        <taxon>Embryophyta</taxon>
        <taxon>Tracheophyta</taxon>
        <taxon>Spermatophyta</taxon>
        <taxon>Magnoliopsida</taxon>
        <taxon>Liliopsida</taxon>
        <taxon>Zingiberales</taxon>
        <taxon>Musaceae</taxon>
        <taxon>Musa</taxon>
    </lineage>
</organism>
<protein>
    <submittedName>
        <fullName evidence="8">STAS domain</fullName>
    </submittedName>
</protein>
<dbReference type="InterPro" id="IPR001902">
    <property type="entry name" value="SLC26A/SulP_fam"/>
</dbReference>
<evidence type="ECO:0000256" key="3">
    <source>
        <dbReference type="ARBA" id="ARBA00022989"/>
    </source>
</evidence>
<feature type="domain" description="STAS" evidence="6">
    <location>
        <begin position="169"/>
        <end position="236"/>
    </location>
</feature>
<keyword evidence="3" id="KW-1133">Transmembrane helix</keyword>
<dbReference type="OrthoDB" id="666452at2759"/>
<dbReference type="EMBL" id="CP097509">
    <property type="protein sequence ID" value="URE21498.1"/>
    <property type="molecule type" value="Genomic_DNA"/>
</dbReference>
<keyword evidence="2" id="KW-0812">Transmembrane</keyword>
<keyword evidence="4" id="KW-0472">Membrane</keyword>
<dbReference type="Gene3D" id="3.30.750.24">
    <property type="entry name" value="STAS domain"/>
    <property type="match status" value="1"/>
</dbReference>
<evidence type="ECO:0000313" key="9">
    <source>
        <dbReference type="Proteomes" id="UP001055439"/>
    </source>
</evidence>
<evidence type="ECO:0000256" key="2">
    <source>
        <dbReference type="ARBA" id="ARBA00022692"/>
    </source>
</evidence>
<dbReference type="InterPro" id="IPR036513">
    <property type="entry name" value="STAS_dom_sf"/>
</dbReference>
<feature type="compositionally biased region" description="Polar residues" evidence="5">
    <location>
        <begin position="266"/>
        <end position="282"/>
    </location>
</feature>
<evidence type="ECO:0000256" key="1">
    <source>
        <dbReference type="ARBA" id="ARBA00004141"/>
    </source>
</evidence>